<dbReference type="PANTHER" id="PTHR43133:SF46">
    <property type="entry name" value="RNA POLYMERASE SIGMA-70 FACTOR ECF SUBFAMILY"/>
    <property type="match status" value="1"/>
</dbReference>
<dbReference type="GO" id="GO:0006352">
    <property type="term" value="P:DNA-templated transcription initiation"/>
    <property type="evidence" value="ECO:0007669"/>
    <property type="project" value="InterPro"/>
</dbReference>
<dbReference type="Pfam" id="PF04542">
    <property type="entry name" value="Sigma70_r2"/>
    <property type="match status" value="1"/>
</dbReference>
<dbReference type="Gene3D" id="1.10.1740.10">
    <property type="match status" value="1"/>
</dbReference>
<dbReference type="STRING" id="29529.SAMN04488122_5742"/>
<dbReference type="NCBIfam" id="TIGR02937">
    <property type="entry name" value="sigma70-ECF"/>
    <property type="match status" value="1"/>
</dbReference>
<dbReference type="Proteomes" id="UP000199310">
    <property type="component" value="Unassembled WGS sequence"/>
</dbReference>
<reference evidence="8" key="1">
    <citation type="submission" date="2016-10" db="EMBL/GenBank/DDBJ databases">
        <authorList>
            <person name="Varghese N."/>
            <person name="Submissions S."/>
        </authorList>
    </citation>
    <scope>NUCLEOTIDE SEQUENCE [LARGE SCALE GENOMIC DNA]</scope>
    <source>
        <strain evidence="8">DSM 3695</strain>
    </source>
</reference>
<keyword evidence="2" id="KW-0805">Transcription regulation</keyword>
<comment type="similarity">
    <text evidence="1">Belongs to the sigma-70 factor family. ECF subfamily.</text>
</comment>
<name>A0A1I0SB39_9BACT</name>
<dbReference type="InterPro" id="IPR039425">
    <property type="entry name" value="RNA_pol_sigma-70-like"/>
</dbReference>
<accession>A0A1I0SB39</accession>
<evidence type="ECO:0000256" key="1">
    <source>
        <dbReference type="ARBA" id="ARBA00010641"/>
    </source>
</evidence>
<evidence type="ECO:0000313" key="7">
    <source>
        <dbReference type="EMBL" id="SEW53897.1"/>
    </source>
</evidence>
<evidence type="ECO:0000256" key="3">
    <source>
        <dbReference type="ARBA" id="ARBA00023082"/>
    </source>
</evidence>
<dbReference type="AlphaFoldDB" id="A0A1I0SB39"/>
<organism evidence="7 8">
    <name type="scientific">Chitinophaga arvensicola</name>
    <dbReference type="NCBI Taxonomy" id="29529"/>
    <lineage>
        <taxon>Bacteria</taxon>
        <taxon>Pseudomonadati</taxon>
        <taxon>Bacteroidota</taxon>
        <taxon>Chitinophagia</taxon>
        <taxon>Chitinophagales</taxon>
        <taxon>Chitinophagaceae</taxon>
        <taxon>Chitinophaga</taxon>
    </lineage>
</organism>
<dbReference type="CDD" id="cd06171">
    <property type="entry name" value="Sigma70_r4"/>
    <property type="match status" value="1"/>
</dbReference>
<evidence type="ECO:0000256" key="4">
    <source>
        <dbReference type="ARBA" id="ARBA00023163"/>
    </source>
</evidence>
<dbReference type="GO" id="GO:0003677">
    <property type="term" value="F:DNA binding"/>
    <property type="evidence" value="ECO:0007669"/>
    <property type="project" value="InterPro"/>
</dbReference>
<dbReference type="SUPFAM" id="SSF88659">
    <property type="entry name" value="Sigma3 and sigma4 domains of RNA polymerase sigma factors"/>
    <property type="match status" value="1"/>
</dbReference>
<dbReference type="SUPFAM" id="SSF88946">
    <property type="entry name" value="Sigma2 domain of RNA polymerase sigma factors"/>
    <property type="match status" value="1"/>
</dbReference>
<keyword evidence="3" id="KW-0731">Sigma factor</keyword>
<dbReference type="Gene3D" id="1.10.10.10">
    <property type="entry name" value="Winged helix-like DNA-binding domain superfamily/Winged helix DNA-binding domain"/>
    <property type="match status" value="1"/>
</dbReference>
<evidence type="ECO:0000313" key="8">
    <source>
        <dbReference type="Proteomes" id="UP000199310"/>
    </source>
</evidence>
<evidence type="ECO:0000256" key="2">
    <source>
        <dbReference type="ARBA" id="ARBA00023015"/>
    </source>
</evidence>
<dbReference type="InterPro" id="IPR013325">
    <property type="entry name" value="RNA_pol_sigma_r2"/>
</dbReference>
<dbReference type="InterPro" id="IPR013324">
    <property type="entry name" value="RNA_pol_sigma_r3/r4-like"/>
</dbReference>
<dbReference type="Pfam" id="PF08281">
    <property type="entry name" value="Sigma70_r4_2"/>
    <property type="match status" value="1"/>
</dbReference>
<feature type="domain" description="RNA polymerase sigma-70 region 2" evidence="5">
    <location>
        <begin position="52"/>
        <end position="115"/>
    </location>
</feature>
<sequence length="209" mass="24496">MSKVDGCIQLKRRCCRITASHPEKYYFSSILNIISAIKAGNEGSYEQAYVSSRDKVFHYFLKKTRSEEDARDLLQTTFLKLWQYRHSLNEAYSLDQHLFNIAYTVFVDALRKEQKAQRIGDMLSREAAETTPADHRELDDRLHNLLEQLPPERKKAFILHRLEGYSYKEVASQLSISVKAVDNHISRALKHLKKYFIFFSLLLLHSLRL</sequence>
<dbReference type="InterPro" id="IPR013249">
    <property type="entry name" value="RNA_pol_sigma70_r4_t2"/>
</dbReference>
<dbReference type="InterPro" id="IPR036388">
    <property type="entry name" value="WH-like_DNA-bd_sf"/>
</dbReference>
<keyword evidence="4" id="KW-0804">Transcription</keyword>
<feature type="domain" description="RNA polymerase sigma factor 70 region 4 type 2" evidence="6">
    <location>
        <begin position="140"/>
        <end position="192"/>
    </location>
</feature>
<dbReference type="EMBL" id="FOJG01000002">
    <property type="protein sequence ID" value="SEW53897.1"/>
    <property type="molecule type" value="Genomic_DNA"/>
</dbReference>
<evidence type="ECO:0000259" key="5">
    <source>
        <dbReference type="Pfam" id="PF04542"/>
    </source>
</evidence>
<protein>
    <submittedName>
        <fullName evidence="7">RNA polymerase sigma-70 factor, ECF subfamily</fullName>
    </submittedName>
</protein>
<proteinExistence type="inferred from homology"/>
<dbReference type="InterPro" id="IPR014284">
    <property type="entry name" value="RNA_pol_sigma-70_dom"/>
</dbReference>
<dbReference type="GO" id="GO:0016987">
    <property type="term" value="F:sigma factor activity"/>
    <property type="evidence" value="ECO:0007669"/>
    <property type="project" value="UniProtKB-KW"/>
</dbReference>
<gene>
    <name evidence="7" type="ORF">SAMN04488122_5742</name>
</gene>
<dbReference type="InterPro" id="IPR007627">
    <property type="entry name" value="RNA_pol_sigma70_r2"/>
</dbReference>
<evidence type="ECO:0000259" key="6">
    <source>
        <dbReference type="Pfam" id="PF08281"/>
    </source>
</evidence>
<dbReference type="PANTHER" id="PTHR43133">
    <property type="entry name" value="RNA POLYMERASE ECF-TYPE SIGMA FACTO"/>
    <property type="match status" value="1"/>
</dbReference>
<keyword evidence="8" id="KW-1185">Reference proteome</keyword>